<dbReference type="InterPro" id="IPR002035">
    <property type="entry name" value="VWF_A"/>
</dbReference>
<dbReference type="SUPFAM" id="SSF53300">
    <property type="entry name" value="vWA-like"/>
    <property type="match status" value="1"/>
</dbReference>
<accession>A0A060UTU5</accession>
<dbReference type="AlphaFoldDB" id="A0A060UTU5"/>
<protein>
    <submittedName>
        <fullName evidence="3">von Willebrand factor type A</fullName>
    </submittedName>
</protein>
<reference evidence="4 5" key="3">
    <citation type="submission" date="2017-03" db="EMBL/GenBank/DDBJ databases">
        <authorList>
            <person name="Regsiter A."/>
            <person name="William W."/>
        </authorList>
    </citation>
    <scope>NUCLEOTIDE SEQUENCE [LARGE SCALE GENOMIC DNA]</scope>
    <source>
        <strain evidence="4">PRJEB5721</strain>
    </source>
</reference>
<feature type="region of interest" description="Disordered" evidence="1">
    <location>
        <begin position="461"/>
        <end position="496"/>
    </location>
</feature>
<evidence type="ECO:0000313" key="5">
    <source>
        <dbReference type="Proteomes" id="UP000193925"/>
    </source>
</evidence>
<reference evidence="3" key="1">
    <citation type="submission" date="2014-03" db="EMBL/GenBank/DDBJ databases">
        <authorList>
            <person name="Genoscope - CEA"/>
        </authorList>
    </citation>
    <scope>NUCLEOTIDE SEQUENCE [LARGE SCALE GENOMIC DNA]</scope>
    <source>
        <strain evidence="3">CF27</strain>
    </source>
</reference>
<gene>
    <name evidence="4" type="ORF">AFERRI_20334</name>
    <name evidence="3" type="ORF">AFERRI_600223</name>
</gene>
<name>A0A060UTU5_9PROT</name>
<dbReference type="SMART" id="SM00327">
    <property type="entry name" value="VWA"/>
    <property type="match status" value="1"/>
</dbReference>
<reference evidence="3" key="2">
    <citation type="submission" date="2014-07" db="EMBL/GenBank/DDBJ databases">
        <title>Initial genome analysis of the psychrotolerant acidophile Acidithiobacillus ferrivorans CF27: insights into iron and sulfur oxidation pathways and into biofilm formation.</title>
        <authorList>
            <person name="Talla E."/>
            <person name="Hedrich S."/>
            <person name="Mangenot S."/>
            <person name="Ji B."/>
            <person name="Johnson D.B."/>
            <person name="Barbe V."/>
            <person name="Bonnefoy V."/>
        </authorList>
    </citation>
    <scope>NUCLEOTIDE SEQUENCE [LARGE SCALE GENOMIC DNA]</scope>
    <source>
        <strain evidence="3">CF27</strain>
    </source>
</reference>
<dbReference type="PROSITE" id="PS50234">
    <property type="entry name" value="VWFA"/>
    <property type="match status" value="1"/>
</dbReference>
<evidence type="ECO:0000313" key="3">
    <source>
        <dbReference type="EMBL" id="CDQ11997.1"/>
    </source>
</evidence>
<dbReference type="RefSeq" id="WP_035195275.1">
    <property type="nucleotide sequence ID" value="NZ_CCCS020000057.1"/>
</dbReference>
<sequence>MSAATEDILDHLAAISFVAGRDARLALPAVTPFGEAVTLRYLESGRDLFFYDREAGKAFFHATADLLKTFGGLDPWLDQARQFLRQRGTFRAAVGFFAQASAVRRGWGAEGEALWFALGAAWIDRHVDSAASYFQVPAAILFGDAGVEGLRALLTPADSLAKGRLGLETYLDGAIKVRGICGLAGVAAWARRGGDVLAAGRVRGEAWFRLESDESRSFLLEVLPGFRMGTHKRLFGLLLQAWTGLHLPLEEGEWSLEEGGRSFVETDGRSLFVPAVMLDREEALLAFYHTGAHLVFDSYEQDAIHALFAEIGVQHPPLDPDQRITWRPLFAQFGDDMIRFQLIFDLCEDLRVDSALEREMPGYLARVLRISHQRSRPEGAAGCYYQAAMNMLEDAMAGRLPGGLAVLMTAQTDIVDAFRAALTLYATTDLPPISLAERARAYLPGHSPNAARPVYPRQKRDMDVPEMDGGGELGVAGHEEKPREAPQQAEGNDPDMDIPPEDIQGTGGRVGVGIPMPAKVMGSGRGVQGPEGGWPYREWDYRQQNYKEGWARVHERPLREHDEARAIALATEYDGTLRRLKRVLQAQKPTRMAPRRRQYEGDEPDLEAAVQFVVERRAGHSPKASIYLQRRPQQRDNSVLLLADLSTSIMAEIGDSGVRVVDRLRAAMLLFGAALVEVGDPFALYGFASKYHDEVLLYPIKRFADKFDARARALLGGLSGRLATRMGAAIRHSSRLMLQSPAQRRLLLILSDGRPADYDDAGDSRYLQEDTRMAVKEAQDLGVHAFCISLDSRGGEYLPLVFGPGHYLVLPHLDNLPMRLPEIYLRLRGHSA</sequence>
<dbReference type="CDD" id="cd01454">
    <property type="entry name" value="vWA_norD_type"/>
    <property type="match status" value="1"/>
</dbReference>
<dbReference type="PANTHER" id="PTHR41248:SF1">
    <property type="entry name" value="NORD PROTEIN"/>
    <property type="match status" value="1"/>
</dbReference>
<dbReference type="EMBL" id="LT841305">
    <property type="protein sequence ID" value="SMH65552.1"/>
    <property type="molecule type" value="Genomic_DNA"/>
</dbReference>
<evidence type="ECO:0000256" key="1">
    <source>
        <dbReference type="SAM" id="MobiDB-lite"/>
    </source>
</evidence>
<evidence type="ECO:0000313" key="4">
    <source>
        <dbReference type="EMBL" id="SMH65552.1"/>
    </source>
</evidence>
<proteinExistence type="predicted"/>
<evidence type="ECO:0000259" key="2">
    <source>
        <dbReference type="PROSITE" id="PS50234"/>
    </source>
</evidence>
<keyword evidence="5" id="KW-1185">Reference proteome</keyword>
<dbReference type="InterPro" id="IPR036465">
    <property type="entry name" value="vWFA_dom_sf"/>
</dbReference>
<dbReference type="InterPro" id="IPR051928">
    <property type="entry name" value="NorD/CobT"/>
</dbReference>
<feature type="domain" description="VWFA" evidence="2">
    <location>
        <begin position="638"/>
        <end position="827"/>
    </location>
</feature>
<dbReference type="Proteomes" id="UP000193925">
    <property type="component" value="Chromosome AFERRI"/>
</dbReference>
<dbReference type="EMBL" id="CCCS020000057">
    <property type="protein sequence ID" value="CDQ11997.1"/>
    <property type="molecule type" value="Genomic_DNA"/>
</dbReference>
<organism evidence="3">
    <name type="scientific">Acidithiobacillus ferrivorans</name>
    <dbReference type="NCBI Taxonomy" id="160808"/>
    <lineage>
        <taxon>Bacteria</taxon>
        <taxon>Pseudomonadati</taxon>
        <taxon>Pseudomonadota</taxon>
        <taxon>Acidithiobacillia</taxon>
        <taxon>Acidithiobacillales</taxon>
        <taxon>Acidithiobacillaceae</taxon>
        <taxon>Acidithiobacillus</taxon>
    </lineage>
</organism>
<dbReference type="PANTHER" id="PTHR41248">
    <property type="entry name" value="NORD PROTEIN"/>
    <property type="match status" value="1"/>
</dbReference>
<dbReference type="Gene3D" id="3.40.50.410">
    <property type="entry name" value="von Willebrand factor, type A domain"/>
    <property type="match status" value="1"/>
</dbReference>